<keyword evidence="7 8" id="KW-0998">Cell outer membrane</keyword>
<comment type="similarity">
    <text evidence="8">Belongs to the TonB-dependent receptor family.</text>
</comment>
<evidence type="ECO:0000256" key="7">
    <source>
        <dbReference type="ARBA" id="ARBA00023237"/>
    </source>
</evidence>
<dbReference type="Gene3D" id="2.170.130.10">
    <property type="entry name" value="TonB-dependent receptor, plug domain"/>
    <property type="match status" value="1"/>
</dbReference>
<dbReference type="SUPFAM" id="SSF56935">
    <property type="entry name" value="Porins"/>
    <property type="match status" value="1"/>
</dbReference>
<dbReference type="SUPFAM" id="SSF49464">
    <property type="entry name" value="Carboxypeptidase regulatory domain-like"/>
    <property type="match status" value="1"/>
</dbReference>
<keyword evidence="3 8" id="KW-1134">Transmembrane beta strand</keyword>
<dbReference type="InterPro" id="IPR036942">
    <property type="entry name" value="Beta-barrel_TonB_sf"/>
</dbReference>
<keyword evidence="2 8" id="KW-0813">Transport</keyword>
<evidence type="ECO:0000256" key="2">
    <source>
        <dbReference type="ARBA" id="ARBA00022448"/>
    </source>
</evidence>
<dbReference type="InterPro" id="IPR039426">
    <property type="entry name" value="TonB-dep_rcpt-like"/>
</dbReference>
<name>A0A1T5JUU4_9BACT</name>
<sequence>MKKRLQFLSVVLTLATLSAYGQTVTGRVTASQDNSSLPGVSVVLKGTSTGTTTDSDGNYSIAVGANENAVLSFSFIGFTTQEVPVGGRSVVDIVLAEDALQLSEVVITGFGEKKDAARIAYAVQEVKGADLSRTNNANIINSLQGKVAGVQIDQGTGGPMSSSRIRIRGNSSLSNNTQPLIVIDGVLIRPTVTGADSWGAAQDNGNIMKNINPDNIESMSVLKGSAASALYGSDALNGVIIITTKKGIAKKGIGVTYNHTSSFEKAYKFIDVQNEFGAGYSPTFATGTDGVEEVDKTDFRFYSYGPKLDGRMVRDNDGRMVKWEGNDPLRFYETGKFINHNVVLEGGNERGSIRASYSNLNNSTIMPSGTEMVRNNFNIRATQKISDIIDVDVTADYTNNDIKNPIRQGGNFNPVFRMVYYRPRSLDIDYWMNNYIDPVNGGSKTGSADPYNMSGFLWDTFQDNTERTENVFRGNVDLTTHIRPWLDFLVRANLQTEVYKDERMRLGSSSKFAGGLYNQATQDNKQYRIQSLLTANKQLGQDFFLSFTIGGETNKLIGGRYYKAYTRNTAGNNESPSLRVPGIFALSNSINGIGIETRLNPSRLKNAYYAYGDLTYKEMLTLNVSYRTDYSSTLAYADGSGDWSYSYPAVGLAWTFTETFKTMPTWFSFGKLRSNFGITGGDTDPWVINETGSYANKGDFFLPDGSVSYAGYKDNTLANKNLKNRQAREWEVGADLRFLDNRIGLDVAYYDKVSKNEIFSLPTASESGVSSRIVNGGKISNKGIEIILRATPIKTNDLEWTTTFNYTRNRNKVLELAEGVTSQQLSLAFGADVYSMAKPGLAYASIATPYAYATYQKTDGAGNPIDDPSNGKRVIGVASNGSTGYTFLRSGSYGQGDKVLGTAMEKYLLSNINTVSYKNFTLNVQIDAKIGGLMASATHQYGTSNGSLKNSLFGRDKAHGGVEYVDETGATKDDGIIPDGVLADGIKSDTDPSVDLGGMTYAEAVAQGHLKPVPAIWYYENLTQWSSGIREYSVFENSWVSLREISIGYNVPAAFASKVKLQTLRISVTGRNLGYLYRTTKDGINPEGLKSNASGEFSEYGGLPFTRQMGVSLTAGF</sequence>
<dbReference type="Proteomes" id="UP000190961">
    <property type="component" value="Unassembled WGS sequence"/>
</dbReference>
<evidence type="ECO:0000256" key="4">
    <source>
        <dbReference type="ARBA" id="ARBA00022692"/>
    </source>
</evidence>
<dbReference type="NCBIfam" id="TIGR04056">
    <property type="entry name" value="OMP_RagA_SusC"/>
    <property type="match status" value="1"/>
</dbReference>
<accession>A0A1T5JUU4</accession>
<comment type="subcellular location">
    <subcellularLocation>
        <location evidence="1 8">Cell outer membrane</location>
        <topology evidence="1 8">Multi-pass membrane protein</topology>
    </subcellularLocation>
</comment>
<evidence type="ECO:0000256" key="5">
    <source>
        <dbReference type="ARBA" id="ARBA00022729"/>
    </source>
</evidence>
<dbReference type="InterPro" id="IPR012910">
    <property type="entry name" value="Plug_dom"/>
</dbReference>
<dbReference type="Gene3D" id="2.40.170.20">
    <property type="entry name" value="TonB-dependent receptor, beta-barrel domain"/>
    <property type="match status" value="1"/>
</dbReference>
<dbReference type="InterPro" id="IPR023996">
    <property type="entry name" value="TonB-dep_OMP_SusC/RagA"/>
</dbReference>
<dbReference type="InterPro" id="IPR037066">
    <property type="entry name" value="Plug_dom_sf"/>
</dbReference>
<evidence type="ECO:0000256" key="8">
    <source>
        <dbReference type="PROSITE-ProRule" id="PRU01360"/>
    </source>
</evidence>
<dbReference type="RefSeq" id="WP_079686044.1">
    <property type="nucleotide sequence ID" value="NZ_FUZU01000001.1"/>
</dbReference>
<evidence type="ECO:0000259" key="10">
    <source>
        <dbReference type="Pfam" id="PF07715"/>
    </source>
</evidence>
<keyword evidence="6 8" id="KW-0472">Membrane</keyword>
<dbReference type="STRING" id="688867.SAMN05660236_1511"/>
<dbReference type="PANTHER" id="PTHR30069:SF29">
    <property type="entry name" value="HEMOGLOBIN AND HEMOGLOBIN-HAPTOGLOBIN-BINDING PROTEIN 1-RELATED"/>
    <property type="match status" value="1"/>
</dbReference>
<dbReference type="InterPro" id="IPR023997">
    <property type="entry name" value="TonB-dep_OMP_SusC/RagA_CS"/>
</dbReference>
<dbReference type="GO" id="GO:0044718">
    <property type="term" value="P:siderophore transmembrane transport"/>
    <property type="evidence" value="ECO:0007669"/>
    <property type="project" value="TreeGrafter"/>
</dbReference>
<feature type="domain" description="TonB-dependent receptor plug" evidence="10">
    <location>
        <begin position="118"/>
        <end position="239"/>
    </location>
</feature>
<dbReference type="AlphaFoldDB" id="A0A1T5JUU4"/>
<reference evidence="11 12" key="1">
    <citation type="submission" date="2017-02" db="EMBL/GenBank/DDBJ databases">
        <authorList>
            <person name="Peterson S.W."/>
        </authorList>
    </citation>
    <scope>NUCLEOTIDE SEQUENCE [LARGE SCALE GENOMIC DNA]</scope>
    <source>
        <strain evidence="11 12">DSM 25262</strain>
    </source>
</reference>
<evidence type="ECO:0000256" key="9">
    <source>
        <dbReference type="SAM" id="SignalP"/>
    </source>
</evidence>
<dbReference type="GO" id="GO:0015344">
    <property type="term" value="F:siderophore uptake transmembrane transporter activity"/>
    <property type="evidence" value="ECO:0007669"/>
    <property type="project" value="TreeGrafter"/>
</dbReference>
<proteinExistence type="inferred from homology"/>
<evidence type="ECO:0000256" key="1">
    <source>
        <dbReference type="ARBA" id="ARBA00004571"/>
    </source>
</evidence>
<dbReference type="OrthoDB" id="9768177at2"/>
<dbReference type="PANTHER" id="PTHR30069">
    <property type="entry name" value="TONB-DEPENDENT OUTER MEMBRANE RECEPTOR"/>
    <property type="match status" value="1"/>
</dbReference>
<organism evidence="11 12">
    <name type="scientific">Ohtaekwangia koreensis</name>
    <dbReference type="NCBI Taxonomy" id="688867"/>
    <lineage>
        <taxon>Bacteria</taxon>
        <taxon>Pseudomonadati</taxon>
        <taxon>Bacteroidota</taxon>
        <taxon>Cytophagia</taxon>
        <taxon>Cytophagales</taxon>
        <taxon>Fulvivirgaceae</taxon>
        <taxon>Ohtaekwangia</taxon>
    </lineage>
</organism>
<dbReference type="Pfam" id="PF13715">
    <property type="entry name" value="CarbopepD_reg_2"/>
    <property type="match status" value="1"/>
</dbReference>
<feature type="chain" id="PRO_5012323743" evidence="9">
    <location>
        <begin position="22"/>
        <end position="1117"/>
    </location>
</feature>
<protein>
    <submittedName>
        <fullName evidence="11">Iron complex outermembrane recepter protein</fullName>
    </submittedName>
</protein>
<dbReference type="PROSITE" id="PS52016">
    <property type="entry name" value="TONB_DEPENDENT_REC_3"/>
    <property type="match status" value="1"/>
</dbReference>
<gene>
    <name evidence="11" type="ORF">SAMN05660236_1511</name>
</gene>
<dbReference type="NCBIfam" id="TIGR04057">
    <property type="entry name" value="SusC_RagA_signa"/>
    <property type="match status" value="1"/>
</dbReference>
<dbReference type="Pfam" id="PF07715">
    <property type="entry name" value="Plug"/>
    <property type="match status" value="1"/>
</dbReference>
<dbReference type="GO" id="GO:0009279">
    <property type="term" value="C:cell outer membrane"/>
    <property type="evidence" value="ECO:0007669"/>
    <property type="project" value="UniProtKB-SubCell"/>
</dbReference>
<keyword evidence="4 8" id="KW-0812">Transmembrane</keyword>
<dbReference type="EMBL" id="FUZU01000001">
    <property type="protein sequence ID" value="SKC55151.1"/>
    <property type="molecule type" value="Genomic_DNA"/>
</dbReference>
<evidence type="ECO:0000256" key="6">
    <source>
        <dbReference type="ARBA" id="ARBA00023136"/>
    </source>
</evidence>
<keyword evidence="12" id="KW-1185">Reference proteome</keyword>
<dbReference type="InterPro" id="IPR008969">
    <property type="entry name" value="CarboxyPept-like_regulatory"/>
</dbReference>
<keyword evidence="5 9" id="KW-0732">Signal</keyword>
<evidence type="ECO:0000256" key="3">
    <source>
        <dbReference type="ARBA" id="ARBA00022452"/>
    </source>
</evidence>
<feature type="signal peptide" evidence="9">
    <location>
        <begin position="1"/>
        <end position="21"/>
    </location>
</feature>
<evidence type="ECO:0000313" key="12">
    <source>
        <dbReference type="Proteomes" id="UP000190961"/>
    </source>
</evidence>
<evidence type="ECO:0000313" key="11">
    <source>
        <dbReference type="EMBL" id="SKC55151.1"/>
    </source>
</evidence>
<dbReference type="Gene3D" id="2.60.40.1120">
    <property type="entry name" value="Carboxypeptidase-like, regulatory domain"/>
    <property type="match status" value="1"/>
</dbReference>